<keyword evidence="9" id="KW-1185">Reference proteome</keyword>
<accession>A0AAN6LVR3</accession>
<gene>
    <name evidence="8" type="ORF">GRF29_96g1663531</name>
</gene>
<name>A0AAN6LVR3_9PLEO</name>
<dbReference type="SMART" id="SM00220">
    <property type="entry name" value="S_TKc"/>
    <property type="match status" value="1"/>
</dbReference>
<feature type="transmembrane region" description="Helical" evidence="6">
    <location>
        <begin position="926"/>
        <end position="945"/>
    </location>
</feature>
<feature type="transmembrane region" description="Helical" evidence="6">
    <location>
        <begin position="736"/>
        <end position="755"/>
    </location>
</feature>
<evidence type="ECO:0000256" key="4">
    <source>
        <dbReference type="ARBA" id="ARBA00023136"/>
    </source>
</evidence>
<dbReference type="SUPFAM" id="SSF103481">
    <property type="entry name" value="Multidrug resistance efflux transporter EmrE"/>
    <property type="match status" value="2"/>
</dbReference>
<evidence type="ECO:0000256" key="3">
    <source>
        <dbReference type="ARBA" id="ARBA00022989"/>
    </source>
</evidence>
<organism evidence="8 9">
    <name type="scientific">Pseudopithomyces chartarum</name>
    <dbReference type="NCBI Taxonomy" id="1892770"/>
    <lineage>
        <taxon>Eukaryota</taxon>
        <taxon>Fungi</taxon>
        <taxon>Dikarya</taxon>
        <taxon>Ascomycota</taxon>
        <taxon>Pezizomycotina</taxon>
        <taxon>Dothideomycetes</taxon>
        <taxon>Pleosporomycetidae</taxon>
        <taxon>Pleosporales</taxon>
        <taxon>Massarineae</taxon>
        <taxon>Didymosphaeriaceae</taxon>
        <taxon>Pseudopithomyces</taxon>
    </lineage>
</organism>
<evidence type="ECO:0000256" key="5">
    <source>
        <dbReference type="SAM" id="MobiDB-lite"/>
    </source>
</evidence>
<dbReference type="GO" id="GO:0016020">
    <property type="term" value="C:membrane"/>
    <property type="evidence" value="ECO:0007669"/>
    <property type="project" value="UniProtKB-SubCell"/>
</dbReference>
<comment type="subcellular location">
    <subcellularLocation>
        <location evidence="1">Membrane</location>
        <topology evidence="1">Multi-pass membrane protein</topology>
    </subcellularLocation>
</comment>
<dbReference type="InterPro" id="IPR037185">
    <property type="entry name" value="EmrE-like"/>
</dbReference>
<dbReference type="PANTHER" id="PTHR22911:SF6">
    <property type="entry name" value="SOLUTE CARRIER FAMILY 35 MEMBER G1"/>
    <property type="match status" value="1"/>
</dbReference>
<dbReference type="Proteomes" id="UP001280581">
    <property type="component" value="Unassembled WGS sequence"/>
</dbReference>
<feature type="transmembrane region" description="Helical" evidence="6">
    <location>
        <begin position="702"/>
        <end position="724"/>
    </location>
</feature>
<evidence type="ECO:0000259" key="7">
    <source>
        <dbReference type="PROSITE" id="PS50011"/>
    </source>
</evidence>
<dbReference type="GO" id="GO:0005524">
    <property type="term" value="F:ATP binding"/>
    <property type="evidence" value="ECO:0007669"/>
    <property type="project" value="InterPro"/>
</dbReference>
<dbReference type="InterPro" id="IPR011009">
    <property type="entry name" value="Kinase-like_dom_sf"/>
</dbReference>
<dbReference type="InterPro" id="IPR000620">
    <property type="entry name" value="EamA_dom"/>
</dbReference>
<feature type="transmembrane region" description="Helical" evidence="6">
    <location>
        <begin position="671"/>
        <end position="690"/>
    </location>
</feature>
<keyword evidence="2 6" id="KW-0812">Transmembrane</keyword>
<dbReference type="GO" id="GO:0004672">
    <property type="term" value="F:protein kinase activity"/>
    <property type="evidence" value="ECO:0007669"/>
    <property type="project" value="InterPro"/>
</dbReference>
<feature type="transmembrane region" description="Helical" evidence="6">
    <location>
        <begin position="894"/>
        <end position="914"/>
    </location>
</feature>
<keyword evidence="3 6" id="KW-1133">Transmembrane helix</keyword>
<evidence type="ECO:0000256" key="1">
    <source>
        <dbReference type="ARBA" id="ARBA00004141"/>
    </source>
</evidence>
<dbReference type="SUPFAM" id="SSF56112">
    <property type="entry name" value="Protein kinase-like (PK-like)"/>
    <property type="match status" value="1"/>
</dbReference>
<comment type="caution">
    <text evidence="8">The sequence shown here is derived from an EMBL/GenBank/DDBJ whole genome shotgun (WGS) entry which is preliminary data.</text>
</comment>
<protein>
    <recommendedName>
        <fullName evidence="7">Protein kinase domain-containing protein</fullName>
    </recommendedName>
</protein>
<feature type="compositionally biased region" description="Polar residues" evidence="5">
    <location>
        <begin position="495"/>
        <end position="511"/>
    </location>
</feature>
<feature type="domain" description="Protein kinase" evidence="7">
    <location>
        <begin position="1"/>
        <end position="258"/>
    </location>
</feature>
<evidence type="ECO:0000256" key="2">
    <source>
        <dbReference type="ARBA" id="ARBA00022692"/>
    </source>
</evidence>
<feature type="transmembrane region" description="Helical" evidence="6">
    <location>
        <begin position="862"/>
        <end position="882"/>
    </location>
</feature>
<dbReference type="Pfam" id="PF00892">
    <property type="entry name" value="EamA"/>
    <property type="match status" value="1"/>
</dbReference>
<sequence>MRTRRLHLFLEHADGGDLAWWLSQTNTPNQWRDKTQRGEAIMHGIQDLVAAVTFIHSEINGVIGCHHDIKPSNIVLFQGPPMIWKLGGFRSAVLKHRDDDSNTTPEESRVSRTYMYMPPEDNQPNKHGRACDIYSLGCVLLELATIWEYGWDGAKLEKFRDLRRDNKKRLRVSRMGDYDSSYHNNPNVVQEWLRDLRLSQIISKDVETEISTSGNQLKAADENIYQGCFRLLLDLIVEMMKEKAQRVFIWEVNMHLYEMKGDKTREELSHHFRNIVQPPRRTMIGLNDTHNPLKRALDRGKMWQVPILIENGWSIEAPQVDEGFDVSDLESVLSIKAPLSLVSGTTLAGIFKTAAEQFADILLEDSSLRPSFEAVVQKAGHFDDFTETMPGSIAELANRLRQIGIKANVEVDPVESVPVGLHLLYLSVRNSFVHMNQIITTFIHRSFGFKSVQPSITVPTGNSNTITPPKQAKVLQQKVSQPPPSKTPDTRHQNKASGSTSSAAVQHQRSTNSDNDYMILCSDDRGWLTTREDVNVSNIKSDEELFGVFRNRLHGRYSWTRRFASLRTVQKISFVKFALRRNHEVDQFRYNLVPPPDEKHYDFHVRVPDEPPLGNRFLMHRFSNPTHCGNDTLCLNQIPRRIKGRPQYGVAPDHFTAWGLYFQEDYNMKRLVIWGMVTFLISLIFGIVWATYRKSIQDGFTVASYILTFEALCIVLVPGSDMWIDYSLSWLEFADATVITFIVPTMTALVCWVWLREPYTIKEALAGLIAFTGVLFVARPPWLFPGKALDPITGEPSQAPEDPNSNSLSVFSFGAMGANGPTLPPVTAEQRTIAILLAVLGTFGASTAYATIRVIGQRAHSLISVTYFAFLSTVGSAFIILVHPDLKFVMPENLAQWGLLAIIGLAGFVLQFLLTEGLQREKGGRATNLTYLQLVFALIIERVIWGTTPPVQSLCGAVLIIGAAVWISLQKNVEKGIRATDEESSLLGDNQNDESDRRRSVVSLDN</sequence>
<evidence type="ECO:0000313" key="9">
    <source>
        <dbReference type="Proteomes" id="UP001280581"/>
    </source>
</evidence>
<dbReference type="PANTHER" id="PTHR22911">
    <property type="entry name" value="ACYL-MALONYL CONDENSING ENZYME-RELATED"/>
    <property type="match status" value="1"/>
</dbReference>
<feature type="region of interest" description="Disordered" evidence="5">
    <location>
        <begin position="475"/>
        <end position="511"/>
    </location>
</feature>
<feature type="transmembrane region" description="Helical" evidence="6">
    <location>
        <begin position="764"/>
        <end position="782"/>
    </location>
</feature>
<dbReference type="AlphaFoldDB" id="A0AAN6LVR3"/>
<proteinExistence type="predicted"/>
<dbReference type="EMBL" id="WVTA01000008">
    <property type="protein sequence ID" value="KAK3208171.1"/>
    <property type="molecule type" value="Genomic_DNA"/>
</dbReference>
<dbReference type="Gene3D" id="1.10.510.10">
    <property type="entry name" value="Transferase(Phosphotransferase) domain 1"/>
    <property type="match status" value="1"/>
</dbReference>
<reference evidence="8 9" key="1">
    <citation type="submission" date="2021-02" db="EMBL/GenBank/DDBJ databases">
        <title>Genome assembly of Pseudopithomyces chartarum.</title>
        <authorList>
            <person name="Jauregui R."/>
            <person name="Singh J."/>
            <person name="Voisey C."/>
        </authorList>
    </citation>
    <scope>NUCLEOTIDE SEQUENCE [LARGE SCALE GENOMIC DNA]</scope>
    <source>
        <strain evidence="8 9">AGR01</strain>
    </source>
</reference>
<dbReference type="Pfam" id="PF00069">
    <property type="entry name" value="Pkinase"/>
    <property type="match status" value="1"/>
</dbReference>
<feature type="transmembrane region" description="Helical" evidence="6">
    <location>
        <begin position="951"/>
        <end position="969"/>
    </location>
</feature>
<evidence type="ECO:0000256" key="6">
    <source>
        <dbReference type="SAM" id="Phobius"/>
    </source>
</evidence>
<feature type="transmembrane region" description="Helical" evidence="6">
    <location>
        <begin position="833"/>
        <end position="855"/>
    </location>
</feature>
<keyword evidence="4 6" id="KW-0472">Membrane</keyword>
<dbReference type="PROSITE" id="PS50011">
    <property type="entry name" value="PROTEIN_KINASE_DOM"/>
    <property type="match status" value="1"/>
</dbReference>
<evidence type="ECO:0000313" key="8">
    <source>
        <dbReference type="EMBL" id="KAK3208171.1"/>
    </source>
</evidence>
<feature type="region of interest" description="Disordered" evidence="5">
    <location>
        <begin position="984"/>
        <end position="1006"/>
    </location>
</feature>
<dbReference type="InterPro" id="IPR000719">
    <property type="entry name" value="Prot_kinase_dom"/>
</dbReference>